<dbReference type="InterPro" id="IPR008040">
    <property type="entry name" value="Hydant_A_N"/>
</dbReference>
<evidence type="ECO:0000259" key="2">
    <source>
        <dbReference type="Pfam" id="PF05378"/>
    </source>
</evidence>
<dbReference type="InterPro" id="IPR045079">
    <property type="entry name" value="Oxoprolinase-like"/>
</dbReference>
<proteinExistence type="predicted"/>
<accession>A0AAE6NT77</accession>
<gene>
    <name evidence="4" type="ORF">ESD82_06665</name>
</gene>
<feature type="domain" description="Acetophenone carboxylase-like C-terminal" evidence="3">
    <location>
        <begin position="524"/>
        <end position="693"/>
    </location>
</feature>
<evidence type="ECO:0000313" key="5">
    <source>
        <dbReference type="Proteomes" id="UP000326453"/>
    </source>
</evidence>
<dbReference type="GO" id="GO:0005829">
    <property type="term" value="C:cytosol"/>
    <property type="evidence" value="ECO:0007669"/>
    <property type="project" value="TreeGrafter"/>
</dbReference>
<dbReference type="Pfam" id="PF19278">
    <property type="entry name" value="Hydant_A_C"/>
    <property type="match status" value="1"/>
</dbReference>
<dbReference type="PANTHER" id="PTHR11365">
    <property type="entry name" value="5-OXOPROLINASE RELATED"/>
    <property type="match status" value="1"/>
</dbReference>
<dbReference type="GO" id="GO:0006749">
    <property type="term" value="P:glutathione metabolic process"/>
    <property type="evidence" value="ECO:0007669"/>
    <property type="project" value="TreeGrafter"/>
</dbReference>
<dbReference type="EMBL" id="CP044423">
    <property type="protein sequence ID" value="QFG35830.1"/>
    <property type="molecule type" value="Genomic_DNA"/>
</dbReference>
<dbReference type="SUPFAM" id="SSF53067">
    <property type="entry name" value="Actin-like ATPase domain"/>
    <property type="match status" value="1"/>
</dbReference>
<dbReference type="InterPro" id="IPR049517">
    <property type="entry name" value="ACX-like_C"/>
</dbReference>
<dbReference type="Gene3D" id="3.30.420.40">
    <property type="match status" value="1"/>
</dbReference>
<feature type="domain" description="Hydantoinase/oxoprolinase N-terminal" evidence="2">
    <location>
        <begin position="11"/>
        <end position="187"/>
    </location>
</feature>
<feature type="domain" description="Hydantoinase A/oxoprolinase" evidence="1">
    <location>
        <begin position="209"/>
        <end position="505"/>
    </location>
</feature>
<name>A0AAE6NT77_PARPN</name>
<dbReference type="Pfam" id="PF05378">
    <property type="entry name" value="Hydant_A_N"/>
    <property type="match status" value="1"/>
</dbReference>
<dbReference type="InterPro" id="IPR002821">
    <property type="entry name" value="Hydantoinase_A"/>
</dbReference>
<dbReference type="Pfam" id="PF01968">
    <property type="entry name" value="Hydantoinase_A"/>
    <property type="match status" value="1"/>
</dbReference>
<dbReference type="AlphaFoldDB" id="A0AAE6NT77"/>
<sequence>MMMTSATRTARIGVDIGGTFTDLVMIEGDGRLYHAKVPSTPAAPEEAVIAGISDLVRASGISVADVREIVHGTTVGSNTLLQKVGARAGLITTAGFRDVLEIGRLRTPNMFDLQWDKPVPLIPRRYRLEAQERIAADGTVITPLDEASVVAAAAALVEAGVESIALCFLNSYRNPAHEQRAEELIRARFPKVQVTTSVSVLPEAKEYERTSTTVVNAYVGPVLAAYLERLQTGIKRLGVNAPLLVSNSNGALASAETACEKPVFFISSGRAAGAVGGARLGEALAQENLVIFDMGGTTASATLVNGGELSRVSEYEFRAGISTPSRFIKAGGYMMSVPTVDVAEVGSGAGSIAALDSAGLIRVGPLSAGADPGPVCYGLGGEAPTVTDANLVLGYLPEELAGGARHLDKAASEAAIAARLGDPLGLEAEDAAYGIREVVNANMARAIRAVTVERGVDPRDFTLVAIGGSGPVHAAAIASLLSMDKLLIPATPGVFTAMGMLSGDIERYFTAPIGRVVEDVDLARLAEATEDLRRQAIANLREEGIPEEAMELLPEANMRFRGQEMSLAIPFAEPFDPVRVREDFLETYRSIYSYVSSDAVEVVGIRMTGRGLRQGRLDFRKLSAPDHEEAGPVSQRRVYFGKDAGWIETPVYDRTRSPRRLTGPVVLESNDSTVVVPPDATVERDDFLNLHIRLS</sequence>
<dbReference type="GO" id="GO:0017168">
    <property type="term" value="F:5-oxoprolinase (ATP-hydrolyzing) activity"/>
    <property type="evidence" value="ECO:0007669"/>
    <property type="project" value="TreeGrafter"/>
</dbReference>
<evidence type="ECO:0000259" key="3">
    <source>
        <dbReference type="Pfam" id="PF19278"/>
    </source>
</evidence>
<evidence type="ECO:0000259" key="1">
    <source>
        <dbReference type="Pfam" id="PF01968"/>
    </source>
</evidence>
<protein>
    <submittedName>
        <fullName evidence="4">Hydantoinase/oxoprolinase family protein</fullName>
    </submittedName>
</protein>
<dbReference type="InterPro" id="IPR043129">
    <property type="entry name" value="ATPase_NBD"/>
</dbReference>
<organism evidence="4 5">
    <name type="scientific">Paracoccus pantotrophus</name>
    <name type="common">Thiosphaera pantotropha</name>
    <dbReference type="NCBI Taxonomy" id="82367"/>
    <lineage>
        <taxon>Bacteria</taxon>
        <taxon>Pseudomonadati</taxon>
        <taxon>Pseudomonadota</taxon>
        <taxon>Alphaproteobacteria</taxon>
        <taxon>Rhodobacterales</taxon>
        <taxon>Paracoccaceae</taxon>
        <taxon>Paracoccus</taxon>
    </lineage>
</organism>
<dbReference type="PANTHER" id="PTHR11365:SF23">
    <property type="entry name" value="HYPOTHETICAL 5-OXOPROLINASE (EUROFUNG)-RELATED"/>
    <property type="match status" value="1"/>
</dbReference>
<reference evidence="4 5" key="1">
    <citation type="submission" date="2019-01" db="EMBL/GenBank/DDBJ databases">
        <title>Complete Genome Sequence and Annotation of the Paracoccus pantotrophus type strain DSM 2944.</title>
        <authorList>
            <person name="Bockwoldt J.A."/>
            <person name="Zimmermann M."/>
            <person name="Tiso T."/>
            <person name="Blank L.M."/>
        </authorList>
    </citation>
    <scope>NUCLEOTIDE SEQUENCE [LARGE SCALE GENOMIC DNA]</scope>
    <source>
        <strain evidence="4 5">DSM 2944</strain>
    </source>
</reference>
<dbReference type="Proteomes" id="UP000326453">
    <property type="component" value="Chromosome 2"/>
</dbReference>
<evidence type="ECO:0000313" key="4">
    <source>
        <dbReference type="EMBL" id="QFG35830.1"/>
    </source>
</evidence>
<dbReference type="KEGG" id="ppan:ESD82_06665"/>